<dbReference type="HOGENOM" id="CLU_097262_1_2_14"/>
<evidence type="ECO:0000256" key="4">
    <source>
        <dbReference type="ARBA" id="ARBA00012783"/>
    </source>
</evidence>
<dbReference type="InterPro" id="IPR050202">
    <property type="entry name" value="Cyt/Deoxycyt_deaminase"/>
</dbReference>
<dbReference type="NCBIfam" id="NF004064">
    <property type="entry name" value="PRK05578.1"/>
    <property type="match status" value="1"/>
</dbReference>
<dbReference type="RefSeq" id="WP_011264867.1">
    <property type="nucleotide sequence ID" value="NC_006908.1"/>
</dbReference>
<gene>
    <name evidence="17" type="primary">cdd</name>
    <name evidence="17" type="ordered locus">MMOB3470</name>
</gene>
<dbReference type="NCBIfam" id="TIGR01354">
    <property type="entry name" value="cyt_deam_tetra"/>
    <property type="match status" value="1"/>
</dbReference>
<dbReference type="SUPFAM" id="SSF53927">
    <property type="entry name" value="Cytidine deaminase-like"/>
    <property type="match status" value="1"/>
</dbReference>
<dbReference type="Proteomes" id="UP000009072">
    <property type="component" value="Chromosome"/>
</dbReference>
<dbReference type="OrthoDB" id="9795347at2"/>
<dbReference type="InterPro" id="IPR016192">
    <property type="entry name" value="APOBEC/CMP_deaminase_Zn-bd"/>
</dbReference>
<evidence type="ECO:0000256" key="6">
    <source>
        <dbReference type="ARBA" id="ARBA00022723"/>
    </source>
</evidence>
<dbReference type="EC" id="3.5.4.5" evidence="4 15"/>
<evidence type="ECO:0000256" key="3">
    <source>
        <dbReference type="ARBA" id="ARBA00006576"/>
    </source>
</evidence>
<feature type="binding site" evidence="14">
    <location>
        <position position="96"/>
    </location>
    <ligand>
        <name>Zn(2+)</name>
        <dbReference type="ChEBI" id="CHEBI:29105"/>
        <note>catalytic</note>
    </ligand>
</feature>
<evidence type="ECO:0000256" key="14">
    <source>
        <dbReference type="PIRSR" id="PIRSR606262-3"/>
    </source>
</evidence>
<comment type="similarity">
    <text evidence="3 15">Belongs to the cytidine and deoxycytidylate deaminase family.</text>
</comment>
<dbReference type="InterPro" id="IPR016193">
    <property type="entry name" value="Cytidine_deaminase-like"/>
</dbReference>
<keyword evidence="18" id="KW-1185">Reference proteome</keyword>
<evidence type="ECO:0000256" key="8">
    <source>
        <dbReference type="ARBA" id="ARBA00022833"/>
    </source>
</evidence>
<dbReference type="eggNOG" id="COG0295">
    <property type="taxonomic scope" value="Bacteria"/>
</dbReference>
<evidence type="ECO:0000256" key="5">
    <source>
        <dbReference type="ARBA" id="ARBA00018266"/>
    </source>
</evidence>
<evidence type="ECO:0000256" key="10">
    <source>
        <dbReference type="ARBA" id="ARBA00049252"/>
    </source>
</evidence>
<sequence>MENKYGDIFKKLKNHLDKAYARYSNFHVAAIVEKNNKQYFGFNIENSSYPAGICAERSALFAFANDHDWSFNKNHKIDAIYIISNLNDYIVPCGMCLQVMSEFLTNETPVISFSINKKVKEFKFKELNPYPVRSEFLFEQKN</sequence>
<evidence type="ECO:0000256" key="2">
    <source>
        <dbReference type="ARBA" id="ARBA00003949"/>
    </source>
</evidence>
<dbReference type="GO" id="GO:0072527">
    <property type="term" value="P:pyrimidine-containing compound metabolic process"/>
    <property type="evidence" value="ECO:0007669"/>
    <property type="project" value="UniProtKB-ARBA"/>
</dbReference>
<evidence type="ECO:0000256" key="15">
    <source>
        <dbReference type="RuleBase" id="RU364006"/>
    </source>
</evidence>
<feature type="domain" description="CMP/dCMP-type deaminase" evidence="16">
    <location>
        <begin position="3"/>
        <end position="135"/>
    </location>
</feature>
<dbReference type="GO" id="GO:0005829">
    <property type="term" value="C:cytosol"/>
    <property type="evidence" value="ECO:0007669"/>
    <property type="project" value="TreeGrafter"/>
</dbReference>
<evidence type="ECO:0000256" key="12">
    <source>
        <dbReference type="PIRSR" id="PIRSR606262-1"/>
    </source>
</evidence>
<reference evidence="17 18" key="1">
    <citation type="journal article" date="2004" name="Genome Res.">
        <title>The complete genome and proteome of Mycoplasma mobile.</title>
        <authorList>
            <person name="Jaffe J.D."/>
            <person name="Stange-Thomann N."/>
            <person name="Smith C."/>
            <person name="DeCaprio D."/>
            <person name="Fisher S."/>
            <person name="Butler J."/>
            <person name="Calvo S."/>
            <person name="Elkins T."/>
            <person name="FitzGerald M.G."/>
            <person name="Hafez N."/>
            <person name="Kodira C.D."/>
            <person name="Major J."/>
            <person name="Wang S."/>
            <person name="Wilkinson J."/>
            <person name="Nicol R."/>
            <person name="Nusbaum C."/>
            <person name="Birren B."/>
            <person name="Berg H.C."/>
            <person name="Church G.M."/>
        </authorList>
    </citation>
    <scope>NUCLEOTIDE SEQUENCE [LARGE SCALE GENOMIC DNA]</scope>
    <source>
        <strain evidence="18">ATCC 43663 / 163K / NCTC 11711</strain>
    </source>
</reference>
<comment type="function">
    <text evidence="2 15">This enzyme scavenges exogenous and endogenous cytidine and 2'-deoxycytidine for UMP synthesis.</text>
</comment>
<dbReference type="KEGG" id="mmo:MMOB3470"/>
<dbReference type="GO" id="GO:0004126">
    <property type="term" value="F:cytidine deaminase activity"/>
    <property type="evidence" value="ECO:0007669"/>
    <property type="project" value="UniProtKB-UniRule"/>
</dbReference>
<dbReference type="PANTHER" id="PTHR11644:SF2">
    <property type="entry name" value="CYTIDINE DEAMINASE"/>
    <property type="match status" value="1"/>
</dbReference>
<accession>Q6KHU5</accession>
<evidence type="ECO:0000313" key="18">
    <source>
        <dbReference type="Proteomes" id="UP000009072"/>
    </source>
</evidence>
<organism evidence="17 18">
    <name type="scientific">Mycoplasma mobile (strain ATCC 43663 / 163K / NCTC 11711)</name>
    <name type="common">Mesomycoplasma mobile</name>
    <dbReference type="NCBI Taxonomy" id="267748"/>
    <lineage>
        <taxon>Bacteria</taxon>
        <taxon>Bacillati</taxon>
        <taxon>Mycoplasmatota</taxon>
        <taxon>Mycoplasmoidales</taxon>
        <taxon>Metamycoplasmataceae</taxon>
        <taxon>Mesomycoplasma</taxon>
    </lineage>
</organism>
<dbReference type="InterPro" id="IPR006262">
    <property type="entry name" value="Cyt_deam_tetra"/>
</dbReference>
<comment type="catalytic activity">
    <reaction evidence="10 15">
        <text>2'-deoxycytidine + H2O + H(+) = 2'-deoxyuridine + NH4(+)</text>
        <dbReference type="Rhea" id="RHEA:13433"/>
        <dbReference type="ChEBI" id="CHEBI:15377"/>
        <dbReference type="ChEBI" id="CHEBI:15378"/>
        <dbReference type="ChEBI" id="CHEBI:15698"/>
        <dbReference type="ChEBI" id="CHEBI:16450"/>
        <dbReference type="ChEBI" id="CHEBI:28938"/>
        <dbReference type="EC" id="3.5.4.5"/>
    </reaction>
</comment>
<comment type="cofactor">
    <cofactor evidence="1 14 15">
        <name>Zn(2+)</name>
        <dbReference type="ChEBI" id="CHEBI:29105"/>
    </cofactor>
</comment>
<keyword evidence="8 14" id="KW-0862">Zinc</keyword>
<dbReference type="InterPro" id="IPR002125">
    <property type="entry name" value="CMP_dCMP_dom"/>
</dbReference>
<comment type="catalytic activity">
    <reaction evidence="11 15">
        <text>cytidine + H2O + H(+) = uridine + NH4(+)</text>
        <dbReference type="Rhea" id="RHEA:16069"/>
        <dbReference type="ChEBI" id="CHEBI:15377"/>
        <dbReference type="ChEBI" id="CHEBI:15378"/>
        <dbReference type="ChEBI" id="CHEBI:16704"/>
        <dbReference type="ChEBI" id="CHEBI:17562"/>
        <dbReference type="ChEBI" id="CHEBI:28938"/>
        <dbReference type="EC" id="3.5.4.5"/>
    </reaction>
</comment>
<dbReference type="Pfam" id="PF00383">
    <property type="entry name" value="dCMP_cyt_deam_1"/>
    <property type="match status" value="1"/>
</dbReference>
<feature type="binding site" evidence="13">
    <location>
        <begin position="43"/>
        <end position="49"/>
    </location>
    <ligand>
        <name>substrate</name>
    </ligand>
</feature>
<feature type="active site" description="Proton donor" evidence="12">
    <location>
        <position position="56"/>
    </location>
</feature>
<evidence type="ECO:0000256" key="11">
    <source>
        <dbReference type="ARBA" id="ARBA00049558"/>
    </source>
</evidence>
<proteinExistence type="inferred from homology"/>
<keyword evidence="6 14" id="KW-0479">Metal-binding</keyword>
<keyword evidence="7 15" id="KW-0378">Hydrolase</keyword>
<dbReference type="EMBL" id="AE017308">
    <property type="protein sequence ID" value="AAT27833.1"/>
    <property type="molecule type" value="Genomic_DNA"/>
</dbReference>
<evidence type="ECO:0000256" key="9">
    <source>
        <dbReference type="ARBA" id="ARBA00032005"/>
    </source>
</evidence>
<evidence type="ECO:0000259" key="16">
    <source>
        <dbReference type="PROSITE" id="PS51747"/>
    </source>
</evidence>
<dbReference type="GO" id="GO:0055086">
    <property type="term" value="P:nucleobase-containing small molecule metabolic process"/>
    <property type="evidence" value="ECO:0007669"/>
    <property type="project" value="UniProtKB-ARBA"/>
</dbReference>
<dbReference type="CDD" id="cd01283">
    <property type="entry name" value="cytidine_deaminase"/>
    <property type="match status" value="1"/>
</dbReference>
<dbReference type="PROSITE" id="PS51747">
    <property type="entry name" value="CYT_DCMP_DEAMINASES_2"/>
    <property type="match status" value="1"/>
</dbReference>
<dbReference type="Gene3D" id="3.40.140.10">
    <property type="entry name" value="Cytidine Deaminase, domain 2"/>
    <property type="match status" value="1"/>
</dbReference>
<dbReference type="PROSITE" id="PS00903">
    <property type="entry name" value="CYT_DCMP_DEAMINASES_1"/>
    <property type="match status" value="1"/>
</dbReference>
<dbReference type="PANTHER" id="PTHR11644">
    <property type="entry name" value="CYTIDINE DEAMINASE"/>
    <property type="match status" value="1"/>
</dbReference>
<dbReference type="AlphaFoldDB" id="Q6KHU5"/>
<protein>
    <recommendedName>
        <fullName evidence="5 15">Cytidine deaminase</fullName>
        <ecNumber evidence="4 15">3.5.4.5</ecNumber>
    </recommendedName>
    <alternativeName>
        <fullName evidence="9 15">Cytidine aminohydrolase</fullName>
    </alternativeName>
</protein>
<dbReference type="GO" id="GO:0042802">
    <property type="term" value="F:identical protein binding"/>
    <property type="evidence" value="ECO:0007669"/>
    <property type="project" value="UniProtKB-ARBA"/>
</dbReference>
<feature type="binding site" evidence="14">
    <location>
        <position position="54"/>
    </location>
    <ligand>
        <name>Zn(2+)</name>
        <dbReference type="ChEBI" id="CHEBI:29105"/>
        <note>catalytic</note>
    </ligand>
</feature>
<evidence type="ECO:0000256" key="1">
    <source>
        <dbReference type="ARBA" id="ARBA00001947"/>
    </source>
</evidence>
<feature type="binding site" evidence="14">
    <location>
        <position position="93"/>
    </location>
    <ligand>
        <name>Zn(2+)</name>
        <dbReference type="ChEBI" id="CHEBI:29105"/>
        <note>catalytic</note>
    </ligand>
</feature>
<evidence type="ECO:0000313" key="17">
    <source>
        <dbReference type="EMBL" id="AAT27833.1"/>
    </source>
</evidence>
<dbReference type="STRING" id="267748.MMOB3470"/>
<evidence type="ECO:0000256" key="13">
    <source>
        <dbReference type="PIRSR" id="PIRSR606262-2"/>
    </source>
</evidence>
<evidence type="ECO:0000256" key="7">
    <source>
        <dbReference type="ARBA" id="ARBA00022801"/>
    </source>
</evidence>
<dbReference type="GO" id="GO:0008270">
    <property type="term" value="F:zinc ion binding"/>
    <property type="evidence" value="ECO:0007669"/>
    <property type="project" value="UniProtKB-UniRule"/>
</dbReference>
<name>Q6KHU5_MYCM1</name>